<dbReference type="HOGENOM" id="CLU_2141236_0_0_9"/>
<keyword evidence="2" id="KW-1185">Reference proteome</keyword>
<protein>
    <submittedName>
        <fullName evidence="1">Uncharacterized protein</fullName>
    </submittedName>
</protein>
<dbReference type="KEGG" id="bpb:bpr_I2309"/>
<dbReference type="EMBL" id="CP001810">
    <property type="protein sequence ID" value="ADL35042.1"/>
    <property type="molecule type" value="Genomic_DNA"/>
</dbReference>
<gene>
    <name evidence="1" type="ordered locus">bpr_I2309</name>
</gene>
<dbReference type="Proteomes" id="UP000001299">
    <property type="component" value="Chromosome 1"/>
</dbReference>
<dbReference type="AlphaFoldDB" id="E0RYX0"/>
<proteinExistence type="predicted"/>
<organism evidence="1 2">
    <name type="scientific">Butyrivibrio proteoclasticus (strain ATCC 51982 / DSM 14932 / B316)</name>
    <name type="common">Clostridium proteoclasticum</name>
    <dbReference type="NCBI Taxonomy" id="515622"/>
    <lineage>
        <taxon>Bacteria</taxon>
        <taxon>Bacillati</taxon>
        <taxon>Bacillota</taxon>
        <taxon>Clostridia</taxon>
        <taxon>Lachnospirales</taxon>
        <taxon>Lachnospiraceae</taxon>
        <taxon>Butyrivibrio</taxon>
    </lineage>
</organism>
<accession>E0RYX0</accession>
<dbReference type="eggNOG" id="COG1216">
    <property type="taxonomic scope" value="Bacteria"/>
</dbReference>
<sequence length="112" mass="13074">MFDKLSDLISQGELQDALYEFQDEYFHINERTPSEAARLCVLEASIWEGLNDGTAELTALYNGLHYDHTNYEIYYMLGLYYMNINVNWAYLCLEMALDYCTDDGDVQIMRAL</sequence>
<dbReference type="RefSeq" id="WP_013281695.1">
    <property type="nucleotide sequence ID" value="NC_014387.1"/>
</dbReference>
<evidence type="ECO:0000313" key="2">
    <source>
        <dbReference type="Proteomes" id="UP000001299"/>
    </source>
</evidence>
<reference evidence="1 2" key="1">
    <citation type="journal article" date="2010" name="PLoS ONE">
        <title>The glycobiome of the rumen bacterium Butyrivibrio proteoclasticus B316(T) highlights adaptation to a polysaccharide-rich environment.</title>
        <authorList>
            <person name="Kelly W.J."/>
            <person name="Leahy S.C."/>
            <person name="Altermann E."/>
            <person name="Yeoman C.J."/>
            <person name="Dunne J.C."/>
            <person name="Kong Z."/>
            <person name="Pacheco D.M."/>
            <person name="Li D."/>
            <person name="Noel S.J."/>
            <person name="Moon C.D."/>
            <person name="Cookson A.L."/>
            <person name="Attwood G.T."/>
        </authorList>
    </citation>
    <scope>NUCLEOTIDE SEQUENCE [LARGE SCALE GENOMIC DNA]</scope>
    <source>
        <strain evidence="2">ATCC 51982 / DSM 14932 / B316</strain>
    </source>
</reference>
<evidence type="ECO:0000313" key="1">
    <source>
        <dbReference type="EMBL" id="ADL35042.1"/>
    </source>
</evidence>
<name>E0RYX0_BUTPB</name>
<dbReference type="STRING" id="515622.bpr_I2309"/>